<dbReference type="STRING" id="700015.Corgl_0303"/>
<keyword evidence="1" id="KW-0805">Transcription regulation</keyword>
<dbReference type="Proteomes" id="UP000006851">
    <property type="component" value="Chromosome"/>
</dbReference>
<dbReference type="HOGENOM" id="CLU_017584_10_4_11"/>
<dbReference type="InterPro" id="IPR000524">
    <property type="entry name" value="Tscrpt_reg_HTH_GntR"/>
</dbReference>
<dbReference type="InterPro" id="IPR036388">
    <property type="entry name" value="WH-like_DNA-bd_sf"/>
</dbReference>
<reference evidence="6" key="1">
    <citation type="journal article" date="2013" name="Stand. Genomic Sci.">
        <title>Complete genome sequence of Coriobacterium glomerans type strain (PW2(T)) from the midgut of Pyrrhocoris apterus L. (red soldier bug).</title>
        <authorList>
            <person name="Stackebrandt E."/>
            <person name="Zeytun A."/>
            <person name="Lapidus A."/>
            <person name="Nolan M."/>
            <person name="Lucas S."/>
            <person name="Hammon N."/>
            <person name="Deshpande S."/>
            <person name="Cheng J.F."/>
            <person name="Tapia R."/>
            <person name="Goodwin L.A."/>
            <person name="Pitluck S."/>
            <person name="Liolios K."/>
            <person name="Pagani I."/>
            <person name="Ivanova N."/>
            <person name="Mavromatis K."/>
            <person name="Mikhailova N."/>
            <person name="Huntemann M."/>
            <person name="Pati A."/>
            <person name="Chen A."/>
            <person name="Palaniappan K."/>
            <person name="Chang Y.J."/>
            <person name="Land M."/>
            <person name="Hauser L."/>
            <person name="Rohde M."/>
            <person name="Pukall R."/>
            <person name="Goker M."/>
            <person name="Detter J.C."/>
            <person name="Woyke T."/>
            <person name="Bristow J."/>
            <person name="Eisen J.A."/>
            <person name="Markowitz V."/>
            <person name="Hugenholtz P."/>
            <person name="Kyrpides N.C."/>
            <person name="Klenk H.P."/>
        </authorList>
    </citation>
    <scope>NUCLEOTIDE SEQUENCE</scope>
    <source>
        <strain evidence="6">ATCC 49209 / DSM 20642 / JCM 10262 / PW2</strain>
    </source>
</reference>
<dbReference type="InterPro" id="IPR036390">
    <property type="entry name" value="WH_DNA-bd_sf"/>
</dbReference>
<dbReference type="PANTHER" id="PTHR38445">
    <property type="entry name" value="HTH-TYPE TRANSCRIPTIONAL REPRESSOR YTRA"/>
    <property type="match status" value="1"/>
</dbReference>
<dbReference type="KEGG" id="cgo:Corgl_0303"/>
<sequence length="125" mass="13630">MDIIISNSSAKPIYEQISTQIKELILTGGLSEGERLPSIRALASDLRVSVITTQRAYEDLEGQGFIDTVQGKGSYVAGGNAEIIREERLREVEALLGQAIAKARSTGLADDRLHDMLTLLQESED</sequence>
<dbReference type="PROSITE" id="PS50949">
    <property type="entry name" value="HTH_GNTR"/>
    <property type="match status" value="1"/>
</dbReference>
<keyword evidence="3" id="KW-0804">Transcription</keyword>
<name>F2NA30_CORGP</name>
<evidence type="ECO:0000256" key="3">
    <source>
        <dbReference type="ARBA" id="ARBA00023163"/>
    </source>
</evidence>
<dbReference type="SMART" id="SM00345">
    <property type="entry name" value="HTH_GNTR"/>
    <property type="match status" value="1"/>
</dbReference>
<dbReference type="eggNOG" id="COG1725">
    <property type="taxonomic scope" value="Bacteria"/>
</dbReference>
<accession>F2NA30</accession>
<dbReference type="AlphaFoldDB" id="F2NA30"/>
<evidence type="ECO:0000259" key="4">
    <source>
        <dbReference type="PROSITE" id="PS50949"/>
    </source>
</evidence>
<keyword evidence="6" id="KW-1185">Reference proteome</keyword>
<protein>
    <submittedName>
        <fullName evidence="5">Transcriptional regulator, GntR family</fullName>
    </submittedName>
</protein>
<dbReference type="OrthoDB" id="162505at2"/>
<evidence type="ECO:0000256" key="1">
    <source>
        <dbReference type="ARBA" id="ARBA00023015"/>
    </source>
</evidence>
<dbReference type="Gene3D" id="1.10.10.10">
    <property type="entry name" value="Winged helix-like DNA-binding domain superfamily/Winged helix DNA-binding domain"/>
    <property type="match status" value="1"/>
</dbReference>
<dbReference type="GO" id="GO:0003700">
    <property type="term" value="F:DNA-binding transcription factor activity"/>
    <property type="evidence" value="ECO:0007669"/>
    <property type="project" value="InterPro"/>
</dbReference>
<proteinExistence type="predicted"/>
<evidence type="ECO:0000313" key="5">
    <source>
        <dbReference type="EMBL" id="AEB06424.1"/>
    </source>
</evidence>
<dbReference type="GO" id="GO:0003677">
    <property type="term" value="F:DNA binding"/>
    <property type="evidence" value="ECO:0007669"/>
    <property type="project" value="UniProtKB-KW"/>
</dbReference>
<keyword evidence="2" id="KW-0238">DNA-binding</keyword>
<dbReference type="PANTHER" id="PTHR38445:SF7">
    <property type="entry name" value="GNTR-FAMILY TRANSCRIPTIONAL REGULATOR"/>
    <property type="match status" value="1"/>
</dbReference>
<organism evidence="5 6">
    <name type="scientific">Coriobacterium glomerans (strain ATCC 49209 / DSM 20642 / JCM 10262 / PW2)</name>
    <dbReference type="NCBI Taxonomy" id="700015"/>
    <lineage>
        <taxon>Bacteria</taxon>
        <taxon>Bacillati</taxon>
        <taxon>Actinomycetota</taxon>
        <taxon>Coriobacteriia</taxon>
        <taxon>Coriobacteriales</taxon>
        <taxon>Coriobacteriaceae</taxon>
        <taxon>Coriobacterium</taxon>
    </lineage>
</organism>
<evidence type="ECO:0000256" key="2">
    <source>
        <dbReference type="ARBA" id="ARBA00023125"/>
    </source>
</evidence>
<gene>
    <name evidence="5" type="ordered locus">Corgl_0303</name>
</gene>
<feature type="domain" description="HTH gntR-type" evidence="4">
    <location>
        <begin position="11"/>
        <end position="79"/>
    </location>
</feature>
<dbReference type="EMBL" id="CP002628">
    <property type="protein sequence ID" value="AEB06424.1"/>
    <property type="molecule type" value="Genomic_DNA"/>
</dbReference>
<dbReference type="SUPFAM" id="SSF46785">
    <property type="entry name" value="Winged helix' DNA-binding domain"/>
    <property type="match status" value="1"/>
</dbReference>
<dbReference type="CDD" id="cd07377">
    <property type="entry name" value="WHTH_GntR"/>
    <property type="match status" value="1"/>
</dbReference>
<dbReference type="Pfam" id="PF00392">
    <property type="entry name" value="GntR"/>
    <property type="match status" value="1"/>
</dbReference>
<dbReference type="RefSeq" id="WP_013708167.1">
    <property type="nucleotide sequence ID" value="NC_015389.1"/>
</dbReference>
<evidence type="ECO:0000313" key="6">
    <source>
        <dbReference type="Proteomes" id="UP000006851"/>
    </source>
</evidence>